<dbReference type="GO" id="GO:0005739">
    <property type="term" value="C:mitochondrion"/>
    <property type="evidence" value="ECO:0007669"/>
    <property type="project" value="UniProtKB-SubCell"/>
</dbReference>
<keyword evidence="3" id="KW-0496">Mitochondrion</keyword>
<dbReference type="AlphaFoldDB" id="A0A163AW63"/>
<dbReference type="GO" id="GO:0005840">
    <property type="term" value="C:ribosome"/>
    <property type="evidence" value="ECO:0007669"/>
    <property type="project" value="UniProtKB-KW"/>
</dbReference>
<reference evidence="6 7" key="1">
    <citation type="journal article" date="2016" name="Sci. Rep.">
        <title>Draft genome sequencing and secretome analysis of fungal phytopathogen Ascochyta rabiei provides insight into the necrotrophic effector repertoire.</title>
        <authorList>
            <person name="Verma S."/>
            <person name="Gazara R.K."/>
            <person name="Nizam S."/>
            <person name="Parween S."/>
            <person name="Chattopadhyay D."/>
            <person name="Verma P.K."/>
        </authorList>
    </citation>
    <scope>NUCLEOTIDE SEQUENCE [LARGE SCALE GENOMIC DNA]</scope>
    <source>
        <strain evidence="6 7">ArDII</strain>
    </source>
</reference>
<name>A0A163AW63_DIDRA</name>
<comment type="subcellular location">
    <subcellularLocation>
        <location evidence="1">Mitochondrion</location>
    </subcellularLocation>
</comment>
<evidence type="ECO:0000256" key="3">
    <source>
        <dbReference type="ARBA" id="ARBA00023128"/>
    </source>
</evidence>
<protein>
    <submittedName>
        <fullName evidence="6">Uncharacterized protein</fullName>
    </submittedName>
</protein>
<dbReference type="SMART" id="SM00916">
    <property type="entry name" value="L51_S25_CI-B8"/>
    <property type="match status" value="1"/>
</dbReference>
<dbReference type="PANTHER" id="PTHR13274:SF2">
    <property type="entry name" value="SMALL RIBOSOMAL SUBUNIT PROTEIN MS25"/>
    <property type="match status" value="1"/>
</dbReference>
<dbReference type="InterPro" id="IPR040049">
    <property type="entry name" value="Ribosomal_mS25/mL61"/>
</dbReference>
<evidence type="ECO:0000313" key="6">
    <source>
        <dbReference type="EMBL" id="KZM21429.1"/>
    </source>
</evidence>
<dbReference type="GO" id="GO:1990904">
    <property type="term" value="C:ribonucleoprotein complex"/>
    <property type="evidence" value="ECO:0007669"/>
    <property type="project" value="UniProtKB-KW"/>
</dbReference>
<sequence length="212" mass="23713">MVNIIARARKLQQLLWIRCGPGALVLPKEVSKISMEFNTKIYGGHRGARKFWREMLPRMKYRNPSIPIEISRHTSPDGPALLHIYTKSTPNTPDGSANTSVPSLHTQSGTAETPPSSTPNARNTLVPDATAPTHTINIRDQAPSEILDELLAKLPESVVVRATPEEEQQMAEMAEFRERSEADRVLVRERLMKERREAELLRMARGETATAA</sequence>
<evidence type="ECO:0000256" key="1">
    <source>
        <dbReference type="ARBA" id="ARBA00004173"/>
    </source>
</evidence>
<dbReference type="OrthoDB" id="1696305at2759"/>
<keyword evidence="4" id="KW-0687">Ribonucleoprotein</keyword>
<dbReference type="Proteomes" id="UP000076837">
    <property type="component" value="Unassembled WGS sequence"/>
</dbReference>
<organism evidence="6 7">
    <name type="scientific">Didymella rabiei</name>
    <name type="common">Chickpea ascochyta blight fungus</name>
    <name type="synonym">Mycosphaerella rabiei</name>
    <dbReference type="NCBI Taxonomy" id="5454"/>
    <lineage>
        <taxon>Eukaryota</taxon>
        <taxon>Fungi</taxon>
        <taxon>Dikarya</taxon>
        <taxon>Ascomycota</taxon>
        <taxon>Pezizomycotina</taxon>
        <taxon>Dothideomycetes</taxon>
        <taxon>Pleosporomycetidae</taxon>
        <taxon>Pleosporales</taxon>
        <taxon>Pleosporineae</taxon>
        <taxon>Didymellaceae</taxon>
        <taxon>Ascochyta</taxon>
    </lineage>
</organism>
<dbReference type="SUPFAM" id="SSF52833">
    <property type="entry name" value="Thioredoxin-like"/>
    <property type="match status" value="1"/>
</dbReference>
<feature type="region of interest" description="Disordered" evidence="5">
    <location>
        <begin position="85"/>
        <end position="127"/>
    </location>
</feature>
<accession>A0A163AW63</accession>
<feature type="compositionally biased region" description="Polar residues" evidence="5">
    <location>
        <begin position="86"/>
        <end position="123"/>
    </location>
</feature>
<dbReference type="Pfam" id="PF05047">
    <property type="entry name" value="L51_S25_CI-B8"/>
    <property type="match status" value="1"/>
</dbReference>
<dbReference type="STRING" id="5454.A0A163AW63"/>
<evidence type="ECO:0000313" key="7">
    <source>
        <dbReference type="Proteomes" id="UP000076837"/>
    </source>
</evidence>
<dbReference type="PANTHER" id="PTHR13274">
    <property type="entry name" value="MITOCHONDRIAL RIBOSOMAL PROTEIN S25"/>
    <property type="match status" value="1"/>
</dbReference>
<dbReference type="InterPro" id="IPR007741">
    <property type="entry name" value="Ribosomal_mL43/mS25/NADH_DH"/>
</dbReference>
<comment type="caution">
    <text evidence="6">The sequence shown here is derived from an EMBL/GenBank/DDBJ whole genome shotgun (WGS) entry which is preliminary data.</text>
</comment>
<proteinExistence type="predicted"/>
<dbReference type="EMBL" id="JYNV01000244">
    <property type="protein sequence ID" value="KZM21429.1"/>
    <property type="molecule type" value="Genomic_DNA"/>
</dbReference>
<evidence type="ECO:0000256" key="5">
    <source>
        <dbReference type="SAM" id="MobiDB-lite"/>
    </source>
</evidence>
<evidence type="ECO:0000256" key="2">
    <source>
        <dbReference type="ARBA" id="ARBA00022980"/>
    </source>
</evidence>
<evidence type="ECO:0000256" key="4">
    <source>
        <dbReference type="ARBA" id="ARBA00023274"/>
    </source>
</evidence>
<keyword evidence="7" id="KW-1185">Reference proteome</keyword>
<dbReference type="InterPro" id="IPR036249">
    <property type="entry name" value="Thioredoxin-like_sf"/>
</dbReference>
<dbReference type="GO" id="GO:0003735">
    <property type="term" value="F:structural constituent of ribosome"/>
    <property type="evidence" value="ECO:0007669"/>
    <property type="project" value="InterPro"/>
</dbReference>
<keyword evidence="2" id="KW-0689">Ribosomal protein</keyword>
<gene>
    <name evidence="6" type="ORF">ST47_g7390</name>
</gene>